<sequence length="40" mass="4888">MDLTDEQWKILELPDHCPPYQISHRRFQEWNDAKNNSQFG</sequence>
<protein>
    <submittedName>
        <fullName evidence="1">Uncharacterized protein</fullName>
    </submittedName>
</protein>
<evidence type="ECO:0000313" key="1">
    <source>
        <dbReference type="EMBL" id="EMN20538.1"/>
    </source>
</evidence>
<organism evidence="1 2">
    <name type="scientific">Leptospira santarosai serovar Arenal str. MAVJ 401</name>
    <dbReference type="NCBI Taxonomy" id="1049976"/>
    <lineage>
        <taxon>Bacteria</taxon>
        <taxon>Pseudomonadati</taxon>
        <taxon>Spirochaetota</taxon>
        <taxon>Spirochaetia</taxon>
        <taxon>Leptospirales</taxon>
        <taxon>Leptospiraceae</taxon>
        <taxon>Leptospira</taxon>
    </lineage>
</organism>
<gene>
    <name evidence="1" type="ORF">LEP1GSC063_3040</name>
</gene>
<evidence type="ECO:0000313" key="2">
    <source>
        <dbReference type="Proteomes" id="UP000012106"/>
    </source>
</evidence>
<accession>M6JLQ4</accession>
<dbReference type="EMBL" id="AHMU02000065">
    <property type="protein sequence ID" value="EMN20538.1"/>
    <property type="molecule type" value="Genomic_DNA"/>
</dbReference>
<name>M6JLQ4_9LEPT</name>
<dbReference type="Proteomes" id="UP000012106">
    <property type="component" value="Unassembled WGS sequence"/>
</dbReference>
<dbReference type="AlphaFoldDB" id="M6JLQ4"/>
<comment type="caution">
    <text evidence="1">The sequence shown here is derived from an EMBL/GenBank/DDBJ whole genome shotgun (WGS) entry which is preliminary data.</text>
</comment>
<proteinExistence type="predicted"/>
<reference evidence="1 2" key="1">
    <citation type="submission" date="2013-01" db="EMBL/GenBank/DDBJ databases">
        <authorList>
            <person name="Harkins D.M."/>
            <person name="Durkin A.S."/>
            <person name="Brinkac L.M."/>
            <person name="Haft D.H."/>
            <person name="Selengut J.D."/>
            <person name="Sanka R."/>
            <person name="DePew J."/>
            <person name="Purushe J."/>
            <person name="Hartskeerl R.A."/>
            <person name="Ahmed A."/>
            <person name="van der Linden H."/>
            <person name="Goris M.G.A."/>
            <person name="Vinetz J.M."/>
            <person name="Sutton G.G."/>
            <person name="Nierman W.C."/>
            <person name="Fouts D.E."/>
        </authorList>
    </citation>
    <scope>NUCLEOTIDE SEQUENCE [LARGE SCALE GENOMIC DNA]</scope>
    <source>
        <strain evidence="1 2">MAVJ 401</strain>
    </source>
</reference>